<evidence type="ECO:0000313" key="2">
    <source>
        <dbReference type="EMBL" id="KAK8782461.1"/>
    </source>
</evidence>
<dbReference type="InterPro" id="IPR007149">
    <property type="entry name" value="Leo1"/>
</dbReference>
<dbReference type="EMBL" id="JARKHS020006651">
    <property type="protein sequence ID" value="KAK8782461.1"/>
    <property type="molecule type" value="Genomic_DNA"/>
</dbReference>
<feature type="compositionally biased region" description="Low complexity" evidence="1">
    <location>
        <begin position="266"/>
        <end position="277"/>
    </location>
</feature>
<accession>A0AAQ4F6G7</accession>
<reference evidence="2 3" key="1">
    <citation type="journal article" date="2023" name="Arcadia Sci">
        <title>De novo assembly of a long-read Amblyomma americanum tick genome.</title>
        <authorList>
            <person name="Chou S."/>
            <person name="Poskanzer K.E."/>
            <person name="Rollins M."/>
            <person name="Thuy-Boun P.S."/>
        </authorList>
    </citation>
    <scope>NUCLEOTIDE SEQUENCE [LARGE SCALE GENOMIC DNA]</scope>
    <source>
        <strain evidence="2">F_SG_1</strain>
        <tissue evidence="2">Salivary glands</tissue>
    </source>
</reference>
<evidence type="ECO:0008006" key="4">
    <source>
        <dbReference type="Google" id="ProtNLM"/>
    </source>
</evidence>
<feature type="compositionally biased region" description="Basic and acidic residues" evidence="1">
    <location>
        <begin position="321"/>
        <end position="331"/>
    </location>
</feature>
<feature type="compositionally biased region" description="Low complexity" evidence="1">
    <location>
        <begin position="13"/>
        <end position="26"/>
    </location>
</feature>
<organism evidence="2 3">
    <name type="scientific">Amblyomma americanum</name>
    <name type="common">Lone star tick</name>
    <dbReference type="NCBI Taxonomy" id="6943"/>
    <lineage>
        <taxon>Eukaryota</taxon>
        <taxon>Metazoa</taxon>
        <taxon>Ecdysozoa</taxon>
        <taxon>Arthropoda</taxon>
        <taxon>Chelicerata</taxon>
        <taxon>Arachnida</taxon>
        <taxon>Acari</taxon>
        <taxon>Parasitiformes</taxon>
        <taxon>Ixodida</taxon>
        <taxon>Ixodoidea</taxon>
        <taxon>Ixodidae</taxon>
        <taxon>Amblyomminae</taxon>
        <taxon>Amblyomma</taxon>
    </lineage>
</organism>
<dbReference type="GO" id="GO:1990269">
    <property type="term" value="F:RNA polymerase II C-terminal domain phosphoserine binding"/>
    <property type="evidence" value="ECO:0007669"/>
    <property type="project" value="TreeGrafter"/>
</dbReference>
<gene>
    <name evidence="2" type="ORF">V5799_016198</name>
</gene>
<feature type="compositionally biased region" description="Basic and acidic residues" evidence="1">
    <location>
        <begin position="71"/>
        <end position="86"/>
    </location>
</feature>
<evidence type="ECO:0000256" key="1">
    <source>
        <dbReference type="SAM" id="MobiDB-lite"/>
    </source>
</evidence>
<dbReference type="Proteomes" id="UP001321473">
    <property type="component" value="Unassembled WGS sequence"/>
</dbReference>
<sequence length="597" mass="64887">MDGIFGSDDSREASSAGSRSASPASSDRSRSPAQRSDDGEQSEHSDAEERSEKSYRSSPGRSAASGDESGYEEKGEEGSGDERGQESGDEGSDESRRVDDQSGDEEAPARTPARTEGHSDASDNEGSGSEVHRSDEEEQRSDVEDHRSDDEDRHSEAAAERSDASGDEGSANEASGNEASANEGSANEASANEASANEASANEASANEASDNEASANEASANEASGDEASGDEGSVHSNEDRAPAASGSSSEAESVVGRKRRRSAGSEVGSAASAAEGSDDEAVPGRKRARLSSTEDKGDEAEVEALFGEDLDDLSSDEEGATKKKEAKGEGEDEEEERPVKRMGSDEEGEGEEKQPAEGEEEEVPVPETRIDVEIPRIVTNLGSEVHFVKLPNFLSVDTRPYDPQWYEDEVDEDEVLDEEGRARLKLKVENTVRWRYIYDKMGNPVRQSNARIIKWSDGSMSLHLGSEIFDVHKQSLMQGDHNHLFIRQGTGLQGQAVFRTKLSFRPHSTDSFTHRKMTLSLAGRSQKTQKIRVLPQVGQDPEAHRSEMIKFCNSSKSQDWRMCWVTHHLPLMQYSSTICIYILEVLRSDLSIVSH</sequence>
<dbReference type="PANTHER" id="PTHR23146:SF0">
    <property type="entry name" value="RNA POLYMERASE-ASSOCIATED PROTEIN LEO1"/>
    <property type="match status" value="1"/>
</dbReference>
<feature type="compositionally biased region" description="Low complexity" evidence="1">
    <location>
        <begin position="168"/>
        <end position="224"/>
    </location>
</feature>
<feature type="compositionally biased region" description="Basic and acidic residues" evidence="1">
    <location>
        <begin position="234"/>
        <end position="243"/>
    </location>
</feature>
<keyword evidence="3" id="KW-1185">Reference proteome</keyword>
<feature type="compositionally biased region" description="Low complexity" evidence="1">
    <location>
        <begin position="245"/>
        <end position="256"/>
    </location>
</feature>
<dbReference type="GO" id="GO:0006368">
    <property type="term" value="P:transcription elongation by RNA polymerase II"/>
    <property type="evidence" value="ECO:0007669"/>
    <property type="project" value="InterPro"/>
</dbReference>
<dbReference type="GO" id="GO:0016593">
    <property type="term" value="C:Cdc73/Paf1 complex"/>
    <property type="evidence" value="ECO:0007669"/>
    <property type="project" value="InterPro"/>
</dbReference>
<evidence type="ECO:0000313" key="3">
    <source>
        <dbReference type="Proteomes" id="UP001321473"/>
    </source>
</evidence>
<dbReference type="GO" id="GO:0032968">
    <property type="term" value="P:positive regulation of transcription elongation by RNA polymerase II"/>
    <property type="evidence" value="ECO:0007669"/>
    <property type="project" value="TreeGrafter"/>
</dbReference>
<feature type="compositionally biased region" description="Basic and acidic residues" evidence="1">
    <location>
        <begin position="130"/>
        <end position="164"/>
    </location>
</feature>
<feature type="compositionally biased region" description="Basic and acidic residues" evidence="1">
    <location>
        <begin position="27"/>
        <end position="55"/>
    </location>
</feature>
<dbReference type="Pfam" id="PF04004">
    <property type="entry name" value="Leo1"/>
    <property type="match status" value="1"/>
</dbReference>
<proteinExistence type="predicted"/>
<name>A0AAQ4F6G7_AMBAM</name>
<feature type="compositionally biased region" description="Acidic residues" evidence="1">
    <location>
        <begin position="298"/>
        <end position="320"/>
    </location>
</feature>
<dbReference type="AlphaFoldDB" id="A0AAQ4F6G7"/>
<dbReference type="PANTHER" id="PTHR23146">
    <property type="entry name" value="LEO1 PROTEIN"/>
    <property type="match status" value="1"/>
</dbReference>
<protein>
    <recommendedName>
        <fullName evidence="4">Rna polymerase-associated protein leo1</fullName>
    </recommendedName>
</protein>
<feature type="region of interest" description="Disordered" evidence="1">
    <location>
        <begin position="1"/>
        <end position="370"/>
    </location>
</feature>
<comment type="caution">
    <text evidence="2">The sequence shown here is derived from an EMBL/GenBank/DDBJ whole genome shotgun (WGS) entry which is preliminary data.</text>
</comment>